<organism evidence="3">
    <name type="scientific">freshwater metagenome</name>
    <dbReference type="NCBI Taxonomy" id="449393"/>
    <lineage>
        <taxon>unclassified sequences</taxon>
        <taxon>metagenomes</taxon>
        <taxon>ecological metagenomes</taxon>
    </lineage>
</organism>
<proteinExistence type="predicted"/>
<keyword evidence="1" id="KW-1133">Transmembrane helix</keyword>
<sequence>MIRIRFIHLIRQALGYSAVRVIIHPFVYVPMVVIRAMQKRARVKTLSRSDVTLTSAAQLDSFFSLFTVVKTNIPLVRIGGKGDGGYIVPDDFDGISACFSPGISTMVDFELAMAHRNIPSYMADASVKFPPTDNPLFDFEPIFLGAQTLPGWISLGDWVSDKHPDAGDLLLQIDIEGGEWPVLEQVSSDLLRRFRIIVIELHDLHELFDAAKFTKIHDCLAKLLEHFAIVHIHPNNIQDEIEFNGYRIPPVIEMSLIRKDRVSQLSPIKNLPIALDRKNNPHISDVLFAPYWYE</sequence>
<evidence type="ECO:0000256" key="1">
    <source>
        <dbReference type="SAM" id="Phobius"/>
    </source>
</evidence>
<evidence type="ECO:0000313" key="3">
    <source>
        <dbReference type="EMBL" id="CAB4331209.1"/>
    </source>
</evidence>
<dbReference type="SUPFAM" id="SSF53335">
    <property type="entry name" value="S-adenosyl-L-methionine-dependent methyltransferases"/>
    <property type="match status" value="1"/>
</dbReference>
<reference evidence="3" key="1">
    <citation type="submission" date="2020-05" db="EMBL/GenBank/DDBJ databases">
        <authorList>
            <person name="Chiriac C."/>
            <person name="Salcher M."/>
            <person name="Ghai R."/>
            <person name="Kavagutti S V."/>
        </authorList>
    </citation>
    <scope>NUCLEOTIDE SEQUENCE</scope>
</reference>
<name>A0A6J5YTC8_9ZZZZ</name>
<feature type="transmembrane region" description="Helical" evidence="1">
    <location>
        <begin position="13"/>
        <end position="34"/>
    </location>
</feature>
<dbReference type="AlphaFoldDB" id="A0A6J5YTC8"/>
<protein>
    <submittedName>
        <fullName evidence="3">Unannotated protein</fullName>
    </submittedName>
</protein>
<dbReference type="InterPro" id="IPR006342">
    <property type="entry name" value="FkbM_mtfrase"/>
</dbReference>
<gene>
    <name evidence="3" type="ORF">UFOPK3770_00193</name>
</gene>
<dbReference type="Pfam" id="PF05050">
    <property type="entry name" value="Methyltransf_21"/>
    <property type="match status" value="1"/>
</dbReference>
<dbReference type="EMBL" id="CAESAJ010000010">
    <property type="protein sequence ID" value="CAB4331209.1"/>
    <property type="molecule type" value="Genomic_DNA"/>
</dbReference>
<dbReference type="InterPro" id="IPR029063">
    <property type="entry name" value="SAM-dependent_MTases_sf"/>
</dbReference>
<keyword evidence="1" id="KW-0812">Transmembrane</keyword>
<feature type="domain" description="Methyltransferase FkbM" evidence="2">
    <location>
        <begin position="170"/>
        <end position="220"/>
    </location>
</feature>
<evidence type="ECO:0000259" key="2">
    <source>
        <dbReference type="Pfam" id="PF05050"/>
    </source>
</evidence>
<keyword evidence="1" id="KW-0472">Membrane</keyword>
<accession>A0A6J5YTC8</accession>